<keyword evidence="2" id="KW-1185">Reference proteome</keyword>
<sequence length="122" mass="13569">MPILATSVVMDAEDFLHPEGPQLGSPKYSVPSPPLPNAIESQLFSSNPWSFSQTPQYNQYSYPMQQSGRQFQVNPSSVDEFSSFPDVDFSDLTSGRNEEFAPVSSSLISVSHCFLFDRLRAV</sequence>
<dbReference type="Proteomes" id="UP000830395">
    <property type="component" value="Chromosome 21"/>
</dbReference>
<dbReference type="EMBL" id="CM040995">
    <property type="protein sequence ID" value="MCJ8745144.1"/>
    <property type="molecule type" value="Genomic_DNA"/>
</dbReference>
<accession>A0ACC5ZAT8</accession>
<organism evidence="1 2">
    <name type="scientific">Pangasius djambal</name>
    <dbReference type="NCBI Taxonomy" id="1691987"/>
    <lineage>
        <taxon>Eukaryota</taxon>
        <taxon>Metazoa</taxon>
        <taxon>Chordata</taxon>
        <taxon>Craniata</taxon>
        <taxon>Vertebrata</taxon>
        <taxon>Euteleostomi</taxon>
        <taxon>Actinopterygii</taxon>
        <taxon>Neopterygii</taxon>
        <taxon>Teleostei</taxon>
        <taxon>Ostariophysi</taxon>
        <taxon>Siluriformes</taxon>
        <taxon>Pangasiidae</taxon>
        <taxon>Pangasius</taxon>
    </lineage>
</organism>
<reference evidence="1" key="1">
    <citation type="submission" date="2020-02" db="EMBL/GenBank/DDBJ databases">
        <title>Genome sequencing of the panga catfish, Pangasius djambal.</title>
        <authorList>
            <person name="Wen M."/>
            <person name="Zahm M."/>
            <person name="Roques C."/>
            <person name="Cabau C."/>
            <person name="Klopp C."/>
            <person name="Donnadieu C."/>
            <person name="Jouanno E."/>
            <person name="Avarre J.-C."/>
            <person name="Campet M."/>
            <person name="Ha T."/>
            <person name="Dugue R."/>
            <person name="Lampietro C."/>
            <person name="Louis A."/>
            <person name="Herpin A."/>
            <person name="Echchiki A."/>
            <person name="Berthelot C."/>
            <person name="Parey E."/>
            <person name="Roest-Crollius H."/>
            <person name="Braasch I."/>
            <person name="Postlethwait J.H."/>
            <person name="Bobe J."/>
            <person name="Montfort J."/>
            <person name="Bouchez O."/>
            <person name="Begum T."/>
            <person name="Schartl M."/>
            <person name="Gustiano R."/>
            <person name="Guiguen Y."/>
        </authorList>
    </citation>
    <scope>NUCLEOTIDE SEQUENCE</scope>
    <source>
        <strain evidence="1">Pdj_M5554</strain>
    </source>
</reference>
<gene>
    <name evidence="1" type="ORF">PDJAM_G00127020</name>
</gene>
<protein>
    <submittedName>
        <fullName evidence="1">Uncharacterized protein</fullName>
    </submittedName>
</protein>
<name>A0ACC5ZAT8_9TELE</name>
<proteinExistence type="predicted"/>
<evidence type="ECO:0000313" key="1">
    <source>
        <dbReference type="EMBL" id="MCJ8745144.1"/>
    </source>
</evidence>
<evidence type="ECO:0000313" key="2">
    <source>
        <dbReference type="Proteomes" id="UP000830395"/>
    </source>
</evidence>
<comment type="caution">
    <text evidence="1">The sequence shown here is derived from an EMBL/GenBank/DDBJ whole genome shotgun (WGS) entry which is preliminary data.</text>
</comment>